<dbReference type="InterPro" id="IPR027450">
    <property type="entry name" value="AlkB-like"/>
</dbReference>
<dbReference type="GO" id="GO:0032451">
    <property type="term" value="F:demethylase activity"/>
    <property type="evidence" value="ECO:0007669"/>
    <property type="project" value="TreeGrafter"/>
</dbReference>
<dbReference type="InterPro" id="IPR032857">
    <property type="entry name" value="ALKBH4"/>
</dbReference>
<proteinExistence type="predicted"/>
<dbReference type="RefSeq" id="YP_010776677.1">
    <property type="nucleotide sequence ID" value="NC_075034.1"/>
</dbReference>
<dbReference type="Pfam" id="PF13532">
    <property type="entry name" value="2OG-FeII_Oxy_2"/>
    <property type="match status" value="1"/>
</dbReference>
<accession>A0A167RNM9</accession>
<protein>
    <submittedName>
        <fullName evidence="2">2Og-Fe(II) oxygenase</fullName>
    </submittedName>
</protein>
<dbReference type="PANTHER" id="PTHR12463">
    <property type="entry name" value="OXYGENASE-RELATED"/>
    <property type="match status" value="1"/>
</dbReference>
<evidence type="ECO:0000313" key="2">
    <source>
        <dbReference type="EMBL" id="ANB50926.1"/>
    </source>
</evidence>
<sequence length="228" mass="26377">MSLEILAHKILESKNFEEFEKNNDSFKNYIQKILFTIEPNINNNHNIIRNAFDISGLWYIPHYLSDDIIKSIEKKINKIKFEPITNSPNSRLVAHFGYRYSYDRSGVQPAAPIPIDLSNLVSMNDINNMIGEKIIGKEFDQLIINEYKPGQQISFHTDHTKQFGPIIACITVGESVPIKFKNGNNIKEINIETGSIYIMTCESRYQWQHSLKNNSQGTRYSLTFRTIQ</sequence>
<dbReference type="GO" id="GO:0016491">
    <property type="term" value="F:oxidoreductase activity"/>
    <property type="evidence" value="ECO:0007669"/>
    <property type="project" value="TreeGrafter"/>
</dbReference>
<evidence type="ECO:0000313" key="3">
    <source>
        <dbReference type="Proteomes" id="UP000241365"/>
    </source>
</evidence>
<dbReference type="Gene3D" id="2.60.120.590">
    <property type="entry name" value="Alpha-ketoglutarate-dependent dioxygenase AlkB-like"/>
    <property type="match status" value="1"/>
</dbReference>
<dbReference type="GeneID" id="80513288"/>
<dbReference type="EMBL" id="KU877344">
    <property type="protein sequence ID" value="ANB50926.1"/>
    <property type="molecule type" value="Genomic_DNA"/>
</dbReference>
<feature type="domain" description="Fe2OG dioxygenase" evidence="1">
    <location>
        <begin position="138"/>
        <end position="228"/>
    </location>
</feature>
<name>A0A167RNM9_9VIRU</name>
<dbReference type="KEGG" id="vg:80513288"/>
<dbReference type="InterPro" id="IPR037151">
    <property type="entry name" value="AlkB-like_sf"/>
</dbReference>
<dbReference type="Proteomes" id="UP000241365">
    <property type="component" value="Segment"/>
</dbReference>
<dbReference type="SUPFAM" id="SSF51197">
    <property type="entry name" value="Clavaminate synthase-like"/>
    <property type="match status" value="1"/>
</dbReference>
<evidence type="ECO:0000259" key="1">
    <source>
        <dbReference type="PROSITE" id="PS51471"/>
    </source>
</evidence>
<keyword evidence="3" id="KW-1185">Reference proteome</keyword>
<dbReference type="GO" id="GO:0070988">
    <property type="term" value="P:demethylation"/>
    <property type="evidence" value="ECO:0007669"/>
    <property type="project" value="InterPro"/>
</dbReference>
<dbReference type="PROSITE" id="PS51471">
    <property type="entry name" value="FE2OG_OXY"/>
    <property type="match status" value="1"/>
</dbReference>
<organism evidence="2 3">
    <name type="scientific">Powai lake megavirus</name>
    <dbReference type="NCBI Taxonomy" id="1842663"/>
    <lineage>
        <taxon>Viruses</taxon>
        <taxon>Varidnaviria</taxon>
        <taxon>Bamfordvirae</taxon>
        <taxon>Nucleocytoviricota</taxon>
        <taxon>Megaviricetes</taxon>
        <taxon>Imitervirales</taxon>
        <taxon>Mimiviridae</taxon>
        <taxon>Megamimivirinae</taxon>
        <taxon>Megavirus</taxon>
        <taxon>Megavirus powaiense</taxon>
    </lineage>
</organism>
<reference evidence="2 3" key="1">
    <citation type="journal article" date="2016" name="Genome Announc.">
        <title>Complete Genome Sequence of a New Megavirus Family Member Isolated from an Inland Water Lake for the First Time in India.</title>
        <authorList>
            <person name="Chatterjee A."/>
            <person name="Ali F."/>
            <person name="Bange D."/>
            <person name="Kondabagil K."/>
        </authorList>
    </citation>
    <scope>NUCLEOTIDE SEQUENCE [LARGE SCALE GENOMIC DNA]</scope>
    <source>
        <strain evidence="2">1</strain>
    </source>
</reference>
<dbReference type="InterPro" id="IPR005123">
    <property type="entry name" value="Oxoglu/Fe-dep_dioxygenase_dom"/>
</dbReference>
<dbReference type="PANTHER" id="PTHR12463:SF1">
    <property type="entry name" value="2-OXOGLUTARATE AND FE-DEPENDENT OXYGENASE FAMILY PROTEIN"/>
    <property type="match status" value="1"/>
</dbReference>